<sequence>MLNLNLESFMIELTEGSIKNVGPTNKAATAKLFDPESVEARPFGDSQLKIVASDADGNEVQIALFPEDAAAIAEDIASAREELGDAA</sequence>
<dbReference type="KEGG" id="nmo:Nmlp_3018"/>
<dbReference type="AlphaFoldDB" id="M1Y3Q7"/>
<dbReference type="GeneID" id="14653351"/>
<dbReference type="RefSeq" id="WP_015409911.1">
    <property type="nucleotide sequence ID" value="NC_020388.1"/>
</dbReference>
<evidence type="ECO:0000313" key="1">
    <source>
        <dbReference type="EMBL" id="CCQ37161.1"/>
    </source>
</evidence>
<evidence type="ECO:0000313" key="2">
    <source>
        <dbReference type="Proteomes" id="UP000011867"/>
    </source>
</evidence>
<dbReference type="Proteomes" id="UP000011867">
    <property type="component" value="Chromosome"/>
</dbReference>
<gene>
    <name evidence="1" type="ordered locus">Nmlp_3018</name>
</gene>
<proteinExistence type="predicted"/>
<protein>
    <submittedName>
        <fullName evidence="1">Uncharacterized protein</fullName>
    </submittedName>
</protein>
<reference evidence="1 2" key="1">
    <citation type="journal article" date="2013" name="Genome Announc.">
        <title>Genome of the haloarchaeon Natronomonas moolapensis, a neutrophilic member of a previously haloalkaliphilic genus.</title>
        <authorList>
            <person name="Dyall-Smith M.L."/>
            <person name="Pfeiffer F."/>
            <person name="Oberwinkler T."/>
            <person name="Klee K."/>
            <person name="Rampp M."/>
            <person name="Palm P."/>
            <person name="Gross K."/>
            <person name="Schuster S.C."/>
            <person name="Oesterhelt D."/>
        </authorList>
    </citation>
    <scope>NUCLEOTIDE SEQUENCE [LARGE SCALE GENOMIC DNA]</scope>
    <source>
        <strain evidence="2">DSM 18674 / JCM 14361 / 8.8.11</strain>
    </source>
</reference>
<dbReference type="eggNOG" id="arCOG06247">
    <property type="taxonomic scope" value="Archaea"/>
</dbReference>
<dbReference type="HOGENOM" id="CLU_2475896_0_0_2"/>
<keyword evidence="2" id="KW-1185">Reference proteome</keyword>
<dbReference type="OrthoDB" id="194131at2157"/>
<name>M1Y3Q7_NATM8</name>
<organism evidence="1 2">
    <name type="scientific">Natronomonas moolapensis (strain DSM 18674 / CECT 7526 / JCM 14361 / 8.8.11)</name>
    <dbReference type="NCBI Taxonomy" id="268739"/>
    <lineage>
        <taxon>Archaea</taxon>
        <taxon>Methanobacteriati</taxon>
        <taxon>Methanobacteriota</taxon>
        <taxon>Stenosarchaea group</taxon>
        <taxon>Halobacteria</taxon>
        <taxon>Halobacteriales</taxon>
        <taxon>Natronomonadaceae</taxon>
        <taxon>Natronomonas</taxon>
    </lineage>
</organism>
<accession>M1Y3Q7</accession>
<dbReference type="EMBL" id="HF582854">
    <property type="protein sequence ID" value="CCQ37161.1"/>
    <property type="molecule type" value="Genomic_DNA"/>
</dbReference>
<dbReference type="STRING" id="268739.Nmlp_3018"/>